<accession>A0AAN6VD81</accession>
<evidence type="ECO:0000313" key="4">
    <source>
        <dbReference type="EMBL" id="KAK4148380.1"/>
    </source>
</evidence>
<dbReference type="Gene3D" id="3.30.160.60">
    <property type="entry name" value="Classic Zinc Finger"/>
    <property type="match status" value="1"/>
</dbReference>
<dbReference type="SUPFAM" id="SSF57667">
    <property type="entry name" value="beta-beta-alpha zinc fingers"/>
    <property type="match status" value="1"/>
</dbReference>
<evidence type="ECO:0000256" key="2">
    <source>
        <dbReference type="SAM" id="MobiDB-lite"/>
    </source>
</evidence>
<proteinExistence type="predicted"/>
<dbReference type="Proteomes" id="UP001302745">
    <property type="component" value="Unassembled WGS sequence"/>
</dbReference>
<dbReference type="SMART" id="SM00355">
    <property type="entry name" value="ZnF_C2H2"/>
    <property type="match status" value="2"/>
</dbReference>
<feature type="domain" description="C2H2-type" evidence="3">
    <location>
        <begin position="31"/>
        <end position="61"/>
    </location>
</feature>
<dbReference type="PROSITE" id="PS50157">
    <property type="entry name" value="ZINC_FINGER_C2H2_2"/>
    <property type="match status" value="1"/>
</dbReference>
<name>A0AAN6VD81_9PEZI</name>
<reference evidence="4" key="1">
    <citation type="journal article" date="2023" name="Mol. Phylogenet. Evol.">
        <title>Genome-scale phylogeny and comparative genomics of the fungal order Sordariales.</title>
        <authorList>
            <person name="Hensen N."/>
            <person name="Bonometti L."/>
            <person name="Westerberg I."/>
            <person name="Brannstrom I.O."/>
            <person name="Guillou S."/>
            <person name="Cros-Aarteil S."/>
            <person name="Calhoun S."/>
            <person name="Haridas S."/>
            <person name="Kuo A."/>
            <person name="Mondo S."/>
            <person name="Pangilinan J."/>
            <person name="Riley R."/>
            <person name="LaButti K."/>
            <person name="Andreopoulos B."/>
            <person name="Lipzen A."/>
            <person name="Chen C."/>
            <person name="Yan M."/>
            <person name="Daum C."/>
            <person name="Ng V."/>
            <person name="Clum A."/>
            <person name="Steindorff A."/>
            <person name="Ohm R.A."/>
            <person name="Martin F."/>
            <person name="Silar P."/>
            <person name="Natvig D.O."/>
            <person name="Lalanne C."/>
            <person name="Gautier V."/>
            <person name="Ament-Velasquez S.L."/>
            <person name="Kruys A."/>
            <person name="Hutchinson M.I."/>
            <person name="Powell A.J."/>
            <person name="Barry K."/>
            <person name="Miller A.N."/>
            <person name="Grigoriev I.V."/>
            <person name="Debuchy R."/>
            <person name="Gladieux P."/>
            <person name="Hiltunen Thoren M."/>
            <person name="Johannesson H."/>
        </authorList>
    </citation>
    <scope>NUCLEOTIDE SEQUENCE</scope>
    <source>
        <strain evidence="4">CBS 538.74</strain>
    </source>
</reference>
<keyword evidence="5" id="KW-1185">Reference proteome</keyword>
<evidence type="ECO:0000313" key="5">
    <source>
        <dbReference type="Proteomes" id="UP001302745"/>
    </source>
</evidence>
<dbReference type="GO" id="GO:0008270">
    <property type="term" value="F:zinc ion binding"/>
    <property type="evidence" value="ECO:0007669"/>
    <property type="project" value="UniProtKB-KW"/>
</dbReference>
<evidence type="ECO:0000259" key="3">
    <source>
        <dbReference type="PROSITE" id="PS50157"/>
    </source>
</evidence>
<dbReference type="InterPro" id="IPR013087">
    <property type="entry name" value="Znf_C2H2_type"/>
</dbReference>
<keyword evidence="1" id="KW-0479">Metal-binding</keyword>
<sequence length="100" mass="11399">MELAKISSLISGTERLTHFISKHVKKHTRPYKCRIGQCNQAFELQTGLDRHLKEMHDSSAPRYFCPWRDAGCGSKVATEGTKRKENLNRHVKGAHKGQQP</sequence>
<evidence type="ECO:0000256" key="1">
    <source>
        <dbReference type="PROSITE-ProRule" id="PRU00042"/>
    </source>
</evidence>
<dbReference type="InterPro" id="IPR036236">
    <property type="entry name" value="Znf_C2H2_sf"/>
</dbReference>
<keyword evidence="1" id="KW-0862">Zinc</keyword>
<feature type="compositionally biased region" description="Basic residues" evidence="2">
    <location>
        <begin position="89"/>
        <end position="100"/>
    </location>
</feature>
<reference evidence="4" key="2">
    <citation type="submission" date="2023-05" db="EMBL/GenBank/DDBJ databases">
        <authorList>
            <consortium name="Lawrence Berkeley National Laboratory"/>
            <person name="Steindorff A."/>
            <person name="Hensen N."/>
            <person name="Bonometti L."/>
            <person name="Westerberg I."/>
            <person name="Brannstrom I.O."/>
            <person name="Guillou S."/>
            <person name="Cros-Aarteil S."/>
            <person name="Calhoun S."/>
            <person name="Haridas S."/>
            <person name="Kuo A."/>
            <person name="Mondo S."/>
            <person name="Pangilinan J."/>
            <person name="Riley R."/>
            <person name="Labutti K."/>
            <person name="Andreopoulos B."/>
            <person name="Lipzen A."/>
            <person name="Chen C."/>
            <person name="Yanf M."/>
            <person name="Daum C."/>
            <person name="Ng V."/>
            <person name="Clum A."/>
            <person name="Ohm R."/>
            <person name="Martin F."/>
            <person name="Silar P."/>
            <person name="Natvig D."/>
            <person name="Lalanne C."/>
            <person name="Gautier V."/>
            <person name="Ament-Velasquez S.L."/>
            <person name="Kruys A."/>
            <person name="Hutchinson M.I."/>
            <person name="Powell A.J."/>
            <person name="Barry K."/>
            <person name="Miller A.N."/>
            <person name="Grigoriev I.V."/>
            <person name="Debuchy R."/>
            <person name="Gladieux P."/>
            <person name="Thoren M.H."/>
            <person name="Johannesson H."/>
        </authorList>
    </citation>
    <scope>NUCLEOTIDE SEQUENCE</scope>
    <source>
        <strain evidence="4">CBS 538.74</strain>
    </source>
</reference>
<keyword evidence="1" id="KW-0863">Zinc-finger</keyword>
<organism evidence="4 5">
    <name type="scientific">Chaetomidium leptoderma</name>
    <dbReference type="NCBI Taxonomy" id="669021"/>
    <lineage>
        <taxon>Eukaryota</taxon>
        <taxon>Fungi</taxon>
        <taxon>Dikarya</taxon>
        <taxon>Ascomycota</taxon>
        <taxon>Pezizomycotina</taxon>
        <taxon>Sordariomycetes</taxon>
        <taxon>Sordariomycetidae</taxon>
        <taxon>Sordariales</taxon>
        <taxon>Chaetomiaceae</taxon>
        <taxon>Chaetomidium</taxon>
    </lineage>
</organism>
<feature type="region of interest" description="Disordered" evidence="2">
    <location>
        <begin position="76"/>
        <end position="100"/>
    </location>
</feature>
<dbReference type="EMBL" id="MU857448">
    <property type="protein sequence ID" value="KAK4148380.1"/>
    <property type="molecule type" value="Genomic_DNA"/>
</dbReference>
<gene>
    <name evidence="4" type="ORF">C8A00DRAFT_19780</name>
</gene>
<dbReference type="AlphaFoldDB" id="A0AAN6VD81"/>
<protein>
    <recommendedName>
        <fullName evidence="3">C2H2-type domain-containing protein</fullName>
    </recommendedName>
</protein>
<dbReference type="PROSITE" id="PS00028">
    <property type="entry name" value="ZINC_FINGER_C2H2_1"/>
    <property type="match status" value="1"/>
</dbReference>
<comment type="caution">
    <text evidence="4">The sequence shown here is derived from an EMBL/GenBank/DDBJ whole genome shotgun (WGS) entry which is preliminary data.</text>
</comment>